<dbReference type="OrthoDB" id="5828847at2"/>
<keyword evidence="2" id="KW-1185">Reference proteome</keyword>
<accession>A0A4R2LEQ8</accession>
<proteinExistence type="predicted"/>
<dbReference type="Gene3D" id="1.10.10.1130">
    <property type="entry name" value="Uncharacterised protein PF10982, DUF2789"/>
    <property type="match status" value="1"/>
</dbReference>
<dbReference type="AlphaFoldDB" id="A0A4R2LEQ8"/>
<evidence type="ECO:0000313" key="2">
    <source>
        <dbReference type="Proteomes" id="UP000295765"/>
    </source>
</evidence>
<dbReference type="RefSeq" id="WP_132538968.1">
    <property type="nucleotide sequence ID" value="NZ_SLWY01000003.1"/>
</dbReference>
<dbReference type="InterPro" id="IPR021250">
    <property type="entry name" value="DUF2789"/>
</dbReference>
<reference evidence="1 2" key="1">
    <citation type="submission" date="2019-03" db="EMBL/GenBank/DDBJ databases">
        <title>Genomic Encyclopedia of Type Strains, Phase IV (KMG-IV): sequencing the most valuable type-strain genomes for metagenomic binning, comparative biology and taxonomic classification.</title>
        <authorList>
            <person name="Goeker M."/>
        </authorList>
    </citation>
    <scope>NUCLEOTIDE SEQUENCE [LARGE SCALE GENOMIC DNA]</scope>
    <source>
        <strain evidence="1 2">DSM 25287</strain>
    </source>
</reference>
<evidence type="ECO:0000313" key="1">
    <source>
        <dbReference type="EMBL" id="TCO83166.1"/>
    </source>
</evidence>
<comment type="caution">
    <text evidence="1">The sequence shown here is derived from an EMBL/GenBank/DDBJ whole genome shotgun (WGS) entry which is preliminary data.</text>
</comment>
<sequence>MDTSAHSLSNLFVQLGLAADAASIDRFIGEHRLAADVRVADAPFWTAAQASFLREALEEDSDWAEVVDELEACLH</sequence>
<protein>
    <submittedName>
        <fullName evidence="1">Uncharacterized protein DUF2789</fullName>
    </submittedName>
</protein>
<organism evidence="1 2">
    <name type="scientific">Plasticicumulans lactativorans</name>
    <dbReference type="NCBI Taxonomy" id="1133106"/>
    <lineage>
        <taxon>Bacteria</taxon>
        <taxon>Pseudomonadati</taxon>
        <taxon>Pseudomonadota</taxon>
        <taxon>Gammaproteobacteria</taxon>
        <taxon>Candidatus Competibacteraceae</taxon>
        <taxon>Plasticicumulans</taxon>
    </lineage>
</organism>
<name>A0A4R2LEQ8_9GAMM</name>
<dbReference type="Proteomes" id="UP000295765">
    <property type="component" value="Unassembled WGS sequence"/>
</dbReference>
<gene>
    <name evidence="1" type="ORF">EV699_103216</name>
</gene>
<dbReference type="InterPro" id="IPR038086">
    <property type="entry name" value="DUF2789_sf"/>
</dbReference>
<dbReference type="Pfam" id="PF10982">
    <property type="entry name" value="DUF2789"/>
    <property type="match status" value="1"/>
</dbReference>
<dbReference type="EMBL" id="SLWY01000003">
    <property type="protein sequence ID" value="TCO83166.1"/>
    <property type="molecule type" value="Genomic_DNA"/>
</dbReference>